<keyword evidence="2" id="KW-0812">Transmembrane</keyword>
<reference evidence="3 4" key="1">
    <citation type="submission" date="2021-08" db="EMBL/GenBank/DDBJ databases">
        <title>Comparative Genomics Analysis of the Genus Qipengyuania Reveals Extensive Genetic Diversity and Metabolic Versatility, Including the Description of Fifteen Novel Species.</title>
        <authorList>
            <person name="Liu Y."/>
        </authorList>
    </citation>
    <scope>NUCLEOTIDE SEQUENCE [LARGE SCALE GENOMIC DNA]</scope>
    <source>
        <strain evidence="3 4">1NDH1</strain>
    </source>
</reference>
<evidence type="ECO:0000313" key="3">
    <source>
        <dbReference type="EMBL" id="QZD93977.1"/>
    </source>
</evidence>
<proteinExistence type="predicted"/>
<dbReference type="RefSeq" id="WP_221429743.1">
    <property type="nucleotide sequence ID" value="NZ_CP081294.1"/>
</dbReference>
<keyword evidence="4" id="KW-1185">Reference proteome</keyword>
<sequence>MSDDWTDSGLTTRSWFKPAVALWFAALLGGGLFLMPANVHAAIFRATGLGGPLVVSAIAGVFGLVLGLVIAGRIVAATRPRAIAPGLAMHEDDDWAEDEVEEPRRRRVFSAREDIGEDGIGTSDIGSQVEEEPAQEPERAFEEILAEIPAAHEPEDEWDRVDAAPAEAWETQGHVEDEPQPLVEEAEFEPVETEEEHKAPVEQVDTQTSLGDLSLAELEARLGAAIASHRRAAPAEPREPAPDEADDDIATEDESESQLGQPAEDDPVIAFLRREATRAMPEKSNAPAEPAYDPQAALRHALDKLGKVGKPGD</sequence>
<dbReference type="EMBL" id="CP081294">
    <property type="protein sequence ID" value="QZD93977.1"/>
    <property type="molecule type" value="Genomic_DNA"/>
</dbReference>
<keyword evidence="2" id="KW-0472">Membrane</keyword>
<feature type="compositionally biased region" description="Acidic residues" evidence="1">
    <location>
        <begin position="184"/>
        <end position="194"/>
    </location>
</feature>
<keyword evidence="2" id="KW-1133">Transmembrane helix</keyword>
<feature type="transmembrane region" description="Helical" evidence="2">
    <location>
        <begin position="51"/>
        <end position="71"/>
    </location>
</feature>
<feature type="compositionally biased region" description="Basic and acidic residues" evidence="1">
    <location>
        <begin position="272"/>
        <end position="281"/>
    </location>
</feature>
<feature type="compositionally biased region" description="Acidic residues" evidence="1">
    <location>
        <begin position="242"/>
        <end position="256"/>
    </location>
</feature>
<name>A0ABX8ZY85_9SPHN</name>
<evidence type="ECO:0000256" key="1">
    <source>
        <dbReference type="SAM" id="MobiDB-lite"/>
    </source>
</evidence>
<evidence type="ECO:0000313" key="4">
    <source>
        <dbReference type="Proteomes" id="UP000824321"/>
    </source>
</evidence>
<feature type="region of interest" description="Disordered" evidence="1">
    <location>
        <begin position="227"/>
        <end position="313"/>
    </location>
</feature>
<evidence type="ECO:0008006" key="5">
    <source>
        <dbReference type="Google" id="ProtNLM"/>
    </source>
</evidence>
<feature type="region of interest" description="Disordered" evidence="1">
    <location>
        <begin position="170"/>
        <end position="212"/>
    </location>
</feature>
<evidence type="ECO:0000256" key="2">
    <source>
        <dbReference type="SAM" id="Phobius"/>
    </source>
</evidence>
<organism evidence="3 4">
    <name type="scientific">Qipengyuania gelatinilytica</name>
    <dbReference type="NCBI Taxonomy" id="2867231"/>
    <lineage>
        <taxon>Bacteria</taxon>
        <taxon>Pseudomonadati</taxon>
        <taxon>Pseudomonadota</taxon>
        <taxon>Alphaproteobacteria</taxon>
        <taxon>Sphingomonadales</taxon>
        <taxon>Erythrobacteraceae</taxon>
        <taxon>Qipengyuania</taxon>
    </lineage>
</organism>
<protein>
    <recommendedName>
        <fullName evidence="5">MFS transporter</fullName>
    </recommendedName>
</protein>
<dbReference type="Proteomes" id="UP000824321">
    <property type="component" value="Chromosome"/>
</dbReference>
<feature type="compositionally biased region" description="Basic and acidic residues" evidence="1">
    <location>
        <begin position="300"/>
        <end position="313"/>
    </location>
</feature>
<accession>A0ABX8ZY85</accession>
<gene>
    <name evidence="3" type="ORF">K3136_07590</name>
</gene>